<feature type="transmembrane region" description="Helical" evidence="6">
    <location>
        <begin position="288"/>
        <end position="309"/>
    </location>
</feature>
<evidence type="ECO:0000256" key="6">
    <source>
        <dbReference type="SAM" id="Phobius"/>
    </source>
</evidence>
<feature type="transmembrane region" description="Helical" evidence="6">
    <location>
        <begin position="418"/>
        <end position="443"/>
    </location>
</feature>
<comment type="subcellular location">
    <subcellularLocation>
        <location evidence="1">Membrane</location>
        <topology evidence="1">Multi-pass membrane protein</topology>
    </subcellularLocation>
</comment>
<feature type="transmembrane region" description="Helical" evidence="6">
    <location>
        <begin position="393"/>
        <end position="412"/>
    </location>
</feature>
<feature type="region of interest" description="Disordered" evidence="5">
    <location>
        <begin position="582"/>
        <end position="623"/>
    </location>
</feature>
<dbReference type="PROSITE" id="PS50850">
    <property type="entry name" value="MFS"/>
    <property type="match status" value="1"/>
</dbReference>
<dbReference type="Pfam" id="PF07690">
    <property type="entry name" value="MFS_1"/>
    <property type="match status" value="1"/>
</dbReference>
<dbReference type="AlphaFoldDB" id="A0A427YW88"/>
<dbReference type="InterPro" id="IPR011701">
    <property type="entry name" value="MFS"/>
</dbReference>
<feature type="transmembrane region" description="Helical" evidence="6">
    <location>
        <begin position="56"/>
        <end position="79"/>
    </location>
</feature>
<gene>
    <name evidence="8" type="ORF">EHS25_000490</name>
</gene>
<protein>
    <recommendedName>
        <fullName evidence="7">Major facilitator superfamily (MFS) profile domain-containing protein</fullName>
    </recommendedName>
</protein>
<dbReference type="SUPFAM" id="SSF103473">
    <property type="entry name" value="MFS general substrate transporter"/>
    <property type="match status" value="1"/>
</dbReference>
<feature type="transmembrane region" description="Helical" evidence="6">
    <location>
        <begin position="214"/>
        <end position="233"/>
    </location>
</feature>
<keyword evidence="9" id="KW-1185">Reference proteome</keyword>
<dbReference type="Proteomes" id="UP000279259">
    <property type="component" value="Unassembled WGS sequence"/>
</dbReference>
<feature type="region of interest" description="Disordered" evidence="5">
    <location>
        <begin position="1"/>
        <end position="23"/>
    </location>
</feature>
<dbReference type="PRINTS" id="PR01036">
    <property type="entry name" value="TCRTETB"/>
</dbReference>
<comment type="caution">
    <text evidence="8">The sequence shown here is derived from an EMBL/GenBank/DDBJ whole genome shotgun (WGS) entry which is preliminary data.</text>
</comment>
<evidence type="ECO:0000313" key="9">
    <source>
        <dbReference type="Proteomes" id="UP000279259"/>
    </source>
</evidence>
<organism evidence="8 9">
    <name type="scientific">Saitozyma podzolica</name>
    <dbReference type="NCBI Taxonomy" id="1890683"/>
    <lineage>
        <taxon>Eukaryota</taxon>
        <taxon>Fungi</taxon>
        <taxon>Dikarya</taxon>
        <taxon>Basidiomycota</taxon>
        <taxon>Agaricomycotina</taxon>
        <taxon>Tremellomycetes</taxon>
        <taxon>Tremellales</taxon>
        <taxon>Trimorphomycetaceae</taxon>
        <taxon>Saitozyma</taxon>
    </lineage>
</organism>
<dbReference type="GO" id="GO:0005886">
    <property type="term" value="C:plasma membrane"/>
    <property type="evidence" value="ECO:0007669"/>
    <property type="project" value="TreeGrafter"/>
</dbReference>
<evidence type="ECO:0000259" key="7">
    <source>
        <dbReference type="PROSITE" id="PS50850"/>
    </source>
</evidence>
<dbReference type="PANTHER" id="PTHR23501">
    <property type="entry name" value="MAJOR FACILITATOR SUPERFAMILY"/>
    <property type="match status" value="1"/>
</dbReference>
<feature type="transmembrane region" description="Helical" evidence="6">
    <location>
        <begin position="94"/>
        <end position="111"/>
    </location>
</feature>
<feature type="transmembrane region" description="Helical" evidence="6">
    <location>
        <begin position="180"/>
        <end position="202"/>
    </location>
</feature>
<dbReference type="OrthoDB" id="10021397at2759"/>
<evidence type="ECO:0000256" key="1">
    <source>
        <dbReference type="ARBA" id="ARBA00004141"/>
    </source>
</evidence>
<feature type="compositionally biased region" description="Low complexity" evidence="5">
    <location>
        <begin position="604"/>
        <end position="614"/>
    </location>
</feature>
<dbReference type="InterPro" id="IPR036259">
    <property type="entry name" value="MFS_trans_sf"/>
</dbReference>
<evidence type="ECO:0000256" key="4">
    <source>
        <dbReference type="ARBA" id="ARBA00023136"/>
    </source>
</evidence>
<evidence type="ECO:0000256" key="3">
    <source>
        <dbReference type="ARBA" id="ARBA00022989"/>
    </source>
</evidence>
<feature type="transmembrane region" description="Helical" evidence="6">
    <location>
        <begin position="360"/>
        <end position="381"/>
    </location>
</feature>
<dbReference type="Gene3D" id="1.20.1720.10">
    <property type="entry name" value="Multidrug resistance protein D"/>
    <property type="match status" value="1"/>
</dbReference>
<dbReference type="PANTHER" id="PTHR23501:SF198">
    <property type="entry name" value="AZOLE RESISTANCE PROTEIN 1-RELATED"/>
    <property type="match status" value="1"/>
</dbReference>
<accession>A0A427YW88</accession>
<feature type="transmembrane region" description="Helical" evidence="6">
    <location>
        <begin position="254"/>
        <end position="276"/>
    </location>
</feature>
<evidence type="ECO:0000256" key="2">
    <source>
        <dbReference type="ARBA" id="ARBA00022692"/>
    </source>
</evidence>
<dbReference type="GO" id="GO:0022857">
    <property type="term" value="F:transmembrane transporter activity"/>
    <property type="evidence" value="ECO:0007669"/>
    <property type="project" value="InterPro"/>
</dbReference>
<sequence>MSAPVKPYRVPPPASPGSFHSTSNMVQARRGEDDAMSPDVEATKDYAFFHSPKFKICFLSMCFNVVLFALDQFIITVAVPEIVSEFDALDQVEWLNTAFFIPCAGAILIYTQIMTIASPRWTYLAAVFIFEIGSAICGSAKSMNMLIAGRAVTGLGGAGMWNATFLIGGEVIPFDKRPGFFGLFGVSYIFASVMGPLVGGALTDAGNSGWRWCFYINLPIGAITLVLLFLTLPSIPMLTPFDGKPDHRLMWQKLVGLDWISAVLTLGFVTCLGVGLQWGGITKPWNDAGVIATLVLALVLFVALMGWSVVRGPKAMIPMSLLSRRHFSLGIWVSFFGYGSIVVYLYYIPLFFEAILDKTAVRAGVLLLGFQLTMCPLLIIVGKLGERTGQAKITILLGFALVAVASGLLTLISKSSSIAQLVGFEAIAGVGYGSVLNIVVLLVQADYLKTPHLVPHVTNVLNFWGFVGRIVGMSTATNIFENKASNGVAAECFWFIMLTLEQLRKGLGAMSTLNAEQIAEVSASPKAIWEVIPSELRDEVLDIYSSSLNNVWWLCLAFAIAGLVSAALMRNLNLKQLAEEAGKSVNEANPPAYPLERVRDDKQSSASAEGSESQRGFDHWKGA</sequence>
<proteinExistence type="predicted"/>
<name>A0A427YW88_9TREE</name>
<evidence type="ECO:0000313" key="8">
    <source>
        <dbReference type="EMBL" id="RSH95403.1"/>
    </source>
</evidence>
<evidence type="ECO:0000256" key="5">
    <source>
        <dbReference type="SAM" id="MobiDB-lite"/>
    </source>
</evidence>
<keyword evidence="2 6" id="KW-0812">Transmembrane</keyword>
<reference evidence="8 9" key="1">
    <citation type="submission" date="2018-11" db="EMBL/GenBank/DDBJ databases">
        <title>Genome sequence of Saitozyma podzolica DSM 27192.</title>
        <authorList>
            <person name="Aliyu H."/>
            <person name="Gorte O."/>
            <person name="Ochsenreither K."/>
        </authorList>
    </citation>
    <scope>NUCLEOTIDE SEQUENCE [LARGE SCALE GENOMIC DNA]</scope>
    <source>
        <strain evidence="8 9">DSM 27192</strain>
    </source>
</reference>
<dbReference type="EMBL" id="RSCD01000001">
    <property type="protein sequence ID" value="RSH95403.1"/>
    <property type="molecule type" value="Genomic_DNA"/>
</dbReference>
<keyword evidence="4 6" id="KW-0472">Membrane</keyword>
<dbReference type="STRING" id="1890683.A0A427YW88"/>
<feature type="transmembrane region" description="Helical" evidence="6">
    <location>
        <begin position="551"/>
        <end position="569"/>
    </location>
</feature>
<feature type="transmembrane region" description="Helical" evidence="6">
    <location>
        <begin position="329"/>
        <end position="348"/>
    </location>
</feature>
<dbReference type="Gene3D" id="1.20.1250.20">
    <property type="entry name" value="MFS general substrate transporter like domains"/>
    <property type="match status" value="1"/>
</dbReference>
<keyword evidence="3 6" id="KW-1133">Transmembrane helix</keyword>
<feature type="transmembrane region" description="Helical" evidence="6">
    <location>
        <begin position="147"/>
        <end position="168"/>
    </location>
</feature>
<dbReference type="InterPro" id="IPR020846">
    <property type="entry name" value="MFS_dom"/>
</dbReference>
<feature type="domain" description="Major facilitator superfamily (MFS) profile" evidence="7">
    <location>
        <begin position="57"/>
        <end position="574"/>
    </location>
</feature>